<sequence>MPPDVDLSDWEKEQSWLREKAREAGSLSAEDNAFLDKGIAQRIREKLERRAASQWWALFGLQGHKLDSLKDEAQFICGLDKVFIHPKPSNLLSPATGARRSYSVQYLTKQGEPATAEFIAPPPSRLLELMLCGFFRYGEHWIYLGRSTNNTHYQPEQWIVLPDTDEPNERLGLKVEVSGLQTHIAPGAVFSSLTNKGKMRLAEDFGSQGTHAEWLQSIVDNLTTSRPWDAPLSVRLAGEYATGGFPLAELIANGTHIKGQKVEVISGNPFDLRPENLRTKSSRGRKMTCSTCKKPATAKDSEKVRDSTGSTLRVCRTCLDWAAREIAYQKTPQKN</sequence>
<reference evidence="1 2" key="1">
    <citation type="submission" date="2018-02" db="EMBL/GenBank/DDBJ databases">
        <title>Draft genome sequencing of Pseudomonas frederiksbergensis 11-D3.</title>
        <authorList>
            <person name="Zheng B.-X."/>
        </authorList>
    </citation>
    <scope>NUCLEOTIDE SEQUENCE [LARGE SCALE GENOMIC DNA]</scope>
    <source>
        <strain evidence="1 2">11-D3</strain>
    </source>
</reference>
<gene>
    <name evidence="1" type="ORF">C5612_30170</name>
</gene>
<evidence type="ECO:0000313" key="2">
    <source>
        <dbReference type="Proteomes" id="UP000239687"/>
    </source>
</evidence>
<accession>A0A2S8H4V0</accession>
<dbReference type="RefSeq" id="WP_105348853.1">
    <property type="nucleotide sequence ID" value="NZ_PUIN01000023.1"/>
</dbReference>
<dbReference type="AlphaFoldDB" id="A0A2S8H4V0"/>
<evidence type="ECO:0000313" key="1">
    <source>
        <dbReference type="EMBL" id="PQO96757.1"/>
    </source>
</evidence>
<protein>
    <submittedName>
        <fullName evidence="1">Uncharacterized protein</fullName>
    </submittedName>
</protein>
<dbReference type="EMBL" id="PUIN01000023">
    <property type="protein sequence ID" value="PQO96757.1"/>
    <property type="molecule type" value="Genomic_DNA"/>
</dbReference>
<dbReference type="Proteomes" id="UP000239687">
    <property type="component" value="Unassembled WGS sequence"/>
</dbReference>
<organism evidence="1 2">
    <name type="scientific">Pseudomonas frederiksbergensis</name>
    <dbReference type="NCBI Taxonomy" id="104087"/>
    <lineage>
        <taxon>Bacteria</taxon>
        <taxon>Pseudomonadati</taxon>
        <taxon>Pseudomonadota</taxon>
        <taxon>Gammaproteobacteria</taxon>
        <taxon>Pseudomonadales</taxon>
        <taxon>Pseudomonadaceae</taxon>
        <taxon>Pseudomonas</taxon>
    </lineage>
</organism>
<proteinExistence type="predicted"/>
<comment type="caution">
    <text evidence="1">The sequence shown here is derived from an EMBL/GenBank/DDBJ whole genome shotgun (WGS) entry which is preliminary data.</text>
</comment>
<name>A0A2S8H4V0_9PSED</name>